<proteinExistence type="predicted"/>
<dbReference type="Proteomes" id="UP000183832">
    <property type="component" value="Unassembled WGS sequence"/>
</dbReference>
<accession>A0A1J1HMF3</accession>
<name>A0A1J1HMF3_9DIPT</name>
<keyword evidence="2" id="KW-1185">Reference proteome</keyword>
<organism evidence="1 2">
    <name type="scientific">Clunio marinus</name>
    <dbReference type="NCBI Taxonomy" id="568069"/>
    <lineage>
        <taxon>Eukaryota</taxon>
        <taxon>Metazoa</taxon>
        <taxon>Ecdysozoa</taxon>
        <taxon>Arthropoda</taxon>
        <taxon>Hexapoda</taxon>
        <taxon>Insecta</taxon>
        <taxon>Pterygota</taxon>
        <taxon>Neoptera</taxon>
        <taxon>Endopterygota</taxon>
        <taxon>Diptera</taxon>
        <taxon>Nematocera</taxon>
        <taxon>Chironomoidea</taxon>
        <taxon>Chironomidae</taxon>
        <taxon>Clunio</taxon>
    </lineage>
</organism>
<sequence>MSEINGKLTVQGHIIQHINEKQKDMKLFVNKFFTHLEFIRIVVFFGKRKTFTYILRQEQQPLKGR</sequence>
<reference evidence="1 2" key="1">
    <citation type="submission" date="2015-04" db="EMBL/GenBank/DDBJ databases">
        <authorList>
            <person name="Syromyatnikov M.Y."/>
            <person name="Popov V.N."/>
        </authorList>
    </citation>
    <scope>NUCLEOTIDE SEQUENCE [LARGE SCALE GENOMIC DNA]</scope>
</reference>
<dbReference type="AlphaFoldDB" id="A0A1J1HMF3"/>
<protein>
    <submittedName>
        <fullName evidence="1">CLUMA_CG003007, isoform A</fullName>
    </submittedName>
</protein>
<gene>
    <name evidence="1" type="ORF">CLUMA_CG003007</name>
</gene>
<dbReference type="EMBL" id="CVRI01000011">
    <property type="protein sequence ID" value="CRK89248.1"/>
    <property type="molecule type" value="Genomic_DNA"/>
</dbReference>
<evidence type="ECO:0000313" key="1">
    <source>
        <dbReference type="EMBL" id="CRK89248.1"/>
    </source>
</evidence>
<evidence type="ECO:0000313" key="2">
    <source>
        <dbReference type="Proteomes" id="UP000183832"/>
    </source>
</evidence>